<proteinExistence type="predicted"/>
<evidence type="ECO:0000313" key="3">
    <source>
        <dbReference type="Proteomes" id="UP000280346"/>
    </source>
</evidence>
<protein>
    <submittedName>
        <fullName evidence="2">Phosphatase PAP2 family protein</fullName>
    </submittedName>
</protein>
<reference evidence="2 3" key="1">
    <citation type="submission" date="2018-12" db="EMBL/GenBank/DDBJ databases">
        <authorList>
            <person name="Yang Y."/>
        </authorList>
    </citation>
    <scope>NUCLEOTIDE SEQUENCE [LARGE SCALE GENOMIC DNA]</scope>
    <source>
        <strain evidence="2 3">GSF71</strain>
    </source>
</reference>
<keyword evidence="3" id="KW-1185">Reference proteome</keyword>
<dbReference type="Pfam" id="PF01569">
    <property type="entry name" value="PAP2"/>
    <property type="match status" value="1"/>
</dbReference>
<dbReference type="EMBL" id="RZIJ01000021">
    <property type="protein sequence ID" value="RUQ66429.1"/>
    <property type="molecule type" value="Genomic_DNA"/>
</dbReference>
<feature type="domain" description="Phosphatidic acid phosphatase type 2/haloperoxidase" evidence="1">
    <location>
        <begin position="84"/>
        <end position="191"/>
    </location>
</feature>
<organism evidence="2 3">
    <name type="scientific">Azospirillum doebereinerae</name>
    <dbReference type="NCBI Taxonomy" id="92933"/>
    <lineage>
        <taxon>Bacteria</taxon>
        <taxon>Pseudomonadati</taxon>
        <taxon>Pseudomonadota</taxon>
        <taxon>Alphaproteobacteria</taxon>
        <taxon>Rhodospirillales</taxon>
        <taxon>Azospirillaceae</taxon>
        <taxon>Azospirillum</taxon>
    </lineage>
</organism>
<dbReference type="InterPro" id="IPR036938">
    <property type="entry name" value="PAP2/HPO_sf"/>
</dbReference>
<dbReference type="OrthoDB" id="7307170at2"/>
<dbReference type="SMART" id="SM00014">
    <property type="entry name" value="acidPPc"/>
    <property type="match status" value="1"/>
</dbReference>
<gene>
    <name evidence="2" type="ORF">EJ913_23145</name>
</gene>
<dbReference type="PANTHER" id="PTHR14969">
    <property type="entry name" value="SPHINGOSINE-1-PHOSPHATE PHOSPHOHYDROLASE"/>
    <property type="match status" value="1"/>
</dbReference>
<name>A0A3S0UZ60_9PROT</name>
<sequence>MTSDAMGFNGTPVPDVLRPTLSRIDELDARVHDVCTCDPGPISAAVATAGRYVIKRHILIPGFAAAWCAGMAAGHDGLRRAGAVGMVGLLATATASRTIKAHIRRRRPDECEPRRKPGHRISARSFPSGHAASAFAAATAVASATRTPGEAALVYACAAVLASGRVVRHRHWASDVLAGALLGTGVTLLTRALLPGLPKRAPGEG</sequence>
<comment type="caution">
    <text evidence="2">The sequence shown here is derived from an EMBL/GenBank/DDBJ whole genome shotgun (WGS) entry which is preliminary data.</text>
</comment>
<dbReference type="SUPFAM" id="SSF48317">
    <property type="entry name" value="Acid phosphatase/Vanadium-dependent haloperoxidase"/>
    <property type="match status" value="1"/>
</dbReference>
<accession>A0A3S0UZ60</accession>
<dbReference type="Proteomes" id="UP000280346">
    <property type="component" value="Unassembled WGS sequence"/>
</dbReference>
<evidence type="ECO:0000259" key="1">
    <source>
        <dbReference type="SMART" id="SM00014"/>
    </source>
</evidence>
<dbReference type="InterPro" id="IPR000326">
    <property type="entry name" value="PAP2/HPO"/>
</dbReference>
<evidence type="ECO:0000313" key="2">
    <source>
        <dbReference type="EMBL" id="RUQ66429.1"/>
    </source>
</evidence>
<dbReference type="PANTHER" id="PTHR14969:SF13">
    <property type="entry name" value="AT30094P"/>
    <property type="match status" value="1"/>
</dbReference>
<dbReference type="AlphaFoldDB" id="A0A3S0UZ60"/>
<dbReference type="Gene3D" id="1.20.144.10">
    <property type="entry name" value="Phosphatidic acid phosphatase type 2/haloperoxidase"/>
    <property type="match status" value="1"/>
</dbReference>